<accession>A0A446BBU3</accession>
<dbReference type="Proteomes" id="UP000289323">
    <property type="component" value="Unassembled WGS sequence"/>
</dbReference>
<sequence>MRLVEILPAAVHDDDPVGTELADEPIILNSFAFEVKNDLLGALLFLRRQAASGTAHPLFWIGAFCIN</sequence>
<dbReference type="AlphaFoldDB" id="A0A446BBU3"/>
<proteinExistence type="predicted"/>
<name>A0A446BBU3_9PEZI</name>
<protein>
    <submittedName>
        <fullName evidence="1">7896978e-c7b5-4628-a61c-d00eb2e6fd0c</fullName>
    </submittedName>
</protein>
<evidence type="ECO:0000313" key="1">
    <source>
        <dbReference type="EMBL" id="SPQ19965.1"/>
    </source>
</evidence>
<evidence type="ECO:0000313" key="2">
    <source>
        <dbReference type="Proteomes" id="UP000289323"/>
    </source>
</evidence>
<organism evidence="1 2">
    <name type="scientific">Thermothielavioides terrestris</name>
    <dbReference type="NCBI Taxonomy" id="2587410"/>
    <lineage>
        <taxon>Eukaryota</taxon>
        <taxon>Fungi</taxon>
        <taxon>Dikarya</taxon>
        <taxon>Ascomycota</taxon>
        <taxon>Pezizomycotina</taxon>
        <taxon>Sordariomycetes</taxon>
        <taxon>Sordariomycetidae</taxon>
        <taxon>Sordariales</taxon>
        <taxon>Chaetomiaceae</taxon>
        <taxon>Thermothielavioides</taxon>
    </lineage>
</organism>
<dbReference type="EMBL" id="OUUZ01000003">
    <property type="protein sequence ID" value="SPQ19965.1"/>
    <property type="molecule type" value="Genomic_DNA"/>
</dbReference>
<gene>
    <name evidence="1" type="ORF">TT172_LOCUS2384</name>
</gene>
<reference evidence="1 2" key="1">
    <citation type="submission" date="2018-04" db="EMBL/GenBank/DDBJ databases">
        <authorList>
            <person name="Huttner S."/>
            <person name="Dainat J."/>
        </authorList>
    </citation>
    <scope>NUCLEOTIDE SEQUENCE [LARGE SCALE GENOMIC DNA]</scope>
</reference>